<feature type="binding site" evidence="18">
    <location>
        <position position="1433"/>
    </location>
    <ligand>
        <name>Zn(2+)</name>
        <dbReference type="ChEBI" id="CHEBI:29105"/>
        <label>1</label>
        <note>catalytic</note>
    </ligand>
</feature>
<gene>
    <name evidence="25" type="ORF">MEDL_47279</name>
</gene>
<evidence type="ECO:0000256" key="6">
    <source>
        <dbReference type="ARBA" id="ARBA00022729"/>
    </source>
</evidence>
<proteinExistence type="inferred from homology"/>
<dbReference type="GO" id="GO:0005886">
    <property type="term" value="C:plasma membrane"/>
    <property type="evidence" value="ECO:0007669"/>
    <property type="project" value="TreeGrafter"/>
</dbReference>
<evidence type="ECO:0000256" key="23">
    <source>
        <dbReference type="RuleBase" id="RU361144"/>
    </source>
</evidence>
<dbReference type="GO" id="GO:0046872">
    <property type="term" value="F:metal ion binding"/>
    <property type="evidence" value="ECO:0007669"/>
    <property type="project" value="UniProtKB-KW"/>
</dbReference>
<feature type="binding site" evidence="18">
    <location>
        <position position="1429"/>
    </location>
    <ligand>
        <name>Zn(2+)</name>
        <dbReference type="ChEBI" id="CHEBI:29105"/>
        <label>1</label>
        <note>catalytic</note>
    </ligand>
</feature>
<feature type="active site" description="Proton acceptor 2" evidence="20">
    <location>
        <position position="1430"/>
    </location>
</feature>
<evidence type="ECO:0000256" key="17">
    <source>
        <dbReference type="PIRSR" id="PIRSR601548-2"/>
    </source>
</evidence>
<dbReference type="FunFam" id="1.10.1370.30:FF:000005">
    <property type="entry name" value="Angiotensin-converting enzyme"/>
    <property type="match status" value="1"/>
</dbReference>
<dbReference type="OrthoDB" id="10029630at2759"/>
<evidence type="ECO:0000256" key="14">
    <source>
        <dbReference type="PIRSR" id="PIRSR601548-1"/>
    </source>
</evidence>
<feature type="signal peptide" evidence="24">
    <location>
        <begin position="1"/>
        <end position="19"/>
    </location>
</feature>
<keyword evidence="7 23" id="KW-0378">Hydrolase</keyword>
<dbReference type="PROSITE" id="PS52011">
    <property type="entry name" value="PEPTIDASE_M2"/>
    <property type="match status" value="6"/>
</dbReference>
<feature type="disulfide bond" evidence="19 22">
    <location>
        <begin position="1398"/>
        <end position="1416"/>
    </location>
</feature>
<feature type="binding site" evidence="21">
    <location>
        <position position="1433"/>
    </location>
    <ligand>
        <name>Zn(2+)</name>
        <dbReference type="ChEBI" id="CHEBI:29105"/>
        <label>2</label>
        <note>catalytic</note>
    </ligand>
</feature>
<feature type="disulfide bond" evidence="22">
    <location>
        <begin position="355"/>
        <end position="373"/>
    </location>
</feature>
<evidence type="ECO:0000256" key="21">
    <source>
        <dbReference type="PIRSR" id="PIRSR601548-8"/>
    </source>
</evidence>
<comment type="catalytic activity">
    <reaction evidence="12">
        <text>Release of a C-terminal dipeptide, oligopeptide-|-Xaa-Yaa, when Xaa is not Pro, and Yaa is neither Asp nor Glu. Thus, conversion of angiotensin I to angiotensin II, with increase in vasoconstrictor activity, but no action on angiotensin II.</text>
        <dbReference type="EC" id="3.4.15.1"/>
    </reaction>
</comment>
<feature type="chain" id="PRO_5035884941" description="Angiotensin-converting enzyme" evidence="24">
    <location>
        <begin position="20"/>
        <end position="2506"/>
    </location>
</feature>
<keyword evidence="4 23" id="KW-0645">Protease</keyword>
<feature type="binding site" evidence="17">
    <location>
        <position position="1568"/>
    </location>
    <ligand>
        <name>chloride</name>
        <dbReference type="ChEBI" id="CHEBI:17996"/>
        <label>1</label>
    </ligand>
</feature>
<evidence type="ECO:0000256" key="15">
    <source>
        <dbReference type="PIRSR" id="PIRSR601548-10"/>
    </source>
</evidence>
<feature type="active site" description="Proton donor 1" evidence="14">
    <location>
        <position position="1559"/>
    </location>
</feature>
<evidence type="ECO:0000256" key="3">
    <source>
        <dbReference type="ARBA" id="ARBA00022645"/>
    </source>
</evidence>
<feature type="active site" description="Proton donor 2" evidence="20">
    <location>
        <position position="1559"/>
    </location>
</feature>
<evidence type="ECO:0000256" key="22">
    <source>
        <dbReference type="PROSITE-ProRule" id="PRU01355"/>
    </source>
</evidence>
<feature type="disulfide bond" evidence="19">
    <location>
        <begin position="1584"/>
        <end position="1596"/>
    </location>
</feature>
<dbReference type="PRINTS" id="PR00791">
    <property type="entry name" value="PEPDIPTASEA"/>
</dbReference>
<organism evidence="25 26">
    <name type="scientific">Mytilus edulis</name>
    <name type="common">Blue mussel</name>
    <dbReference type="NCBI Taxonomy" id="6550"/>
    <lineage>
        <taxon>Eukaryota</taxon>
        <taxon>Metazoa</taxon>
        <taxon>Spiralia</taxon>
        <taxon>Lophotrochozoa</taxon>
        <taxon>Mollusca</taxon>
        <taxon>Bivalvia</taxon>
        <taxon>Autobranchia</taxon>
        <taxon>Pteriomorphia</taxon>
        <taxon>Mytilida</taxon>
        <taxon>Mytiloidea</taxon>
        <taxon>Mytilidae</taxon>
        <taxon>Mytilinae</taxon>
        <taxon>Mytilus</taxon>
    </lineage>
</organism>
<keyword evidence="3 23" id="KW-0121">Carboxypeptidase</keyword>
<evidence type="ECO:0000256" key="19">
    <source>
        <dbReference type="PIRSR" id="PIRSR601548-4"/>
    </source>
</evidence>
<evidence type="ECO:0000313" key="26">
    <source>
        <dbReference type="Proteomes" id="UP000683360"/>
    </source>
</evidence>
<dbReference type="EMBL" id="CAJPWZ010002261">
    <property type="protein sequence ID" value="CAG2234654.1"/>
    <property type="molecule type" value="Genomic_DNA"/>
</dbReference>
<evidence type="ECO:0000256" key="18">
    <source>
        <dbReference type="PIRSR" id="PIRSR601548-3"/>
    </source>
</evidence>
<dbReference type="GO" id="GO:0004180">
    <property type="term" value="F:carboxypeptidase activity"/>
    <property type="evidence" value="ECO:0007669"/>
    <property type="project" value="UniProtKB-KW"/>
</dbReference>
<evidence type="ECO:0000313" key="25">
    <source>
        <dbReference type="EMBL" id="CAG2234654.1"/>
    </source>
</evidence>
<dbReference type="InterPro" id="IPR001548">
    <property type="entry name" value="Peptidase_M2"/>
</dbReference>
<keyword evidence="8 18" id="KW-0862">Zinc</keyword>
<accession>A0A8S3TLU2</accession>
<comment type="cofactor">
    <cofactor evidence="1">
        <name>Zn(2+)</name>
        <dbReference type="ChEBI" id="CHEBI:29105"/>
    </cofactor>
</comment>
<dbReference type="Proteomes" id="UP000683360">
    <property type="component" value="Unassembled WGS sequence"/>
</dbReference>
<evidence type="ECO:0000256" key="2">
    <source>
        <dbReference type="ARBA" id="ARBA00008139"/>
    </source>
</evidence>
<evidence type="ECO:0000256" key="1">
    <source>
        <dbReference type="ARBA" id="ARBA00001947"/>
    </source>
</evidence>
<evidence type="ECO:0000256" key="8">
    <source>
        <dbReference type="ARBA" id="ARBA00022833"/>
    </source>
</evidence>
<dbReference type="PANTHER" id="PTHR10514">
    <property type="entry name" value="ANGIOTENSIN-CONVERTING ENZYME"/>
    <property type="match status" value="1"/>
</dbReference>
<feature type="binding site" evidence="17">
    <location>
        <position position="1271"/>
    </location>
    <ligand>
        <name>chloride</name>
        <dbReference type="ChEBI" id="CHEBI:17996"/>
        <label>1</label>
    </ligand>
</feature>
<keyword evidence="11 15" id="KW-0325">Glycoprotein</keyword>
<evidence type="ECO:0000256" key="9">
    <source>
        <dbReference type="ARBA" id="ARBA00023049"/>
    </source>
</evidence>
<feature type="binding site" evidence="21">
    <location>
        <position position="1429"/>
    </location>
    <ligand>
        <name>Zn(2+)</name>
        <dbReference type="ChEBI" id="CHEBI:29105"/>
        <label>2</label>
        <note>catalytic</note>
    </ligand>
</feature>
<evidence type="ECO:0000256" key="24">
    <source>
        <dbReference type="SAM" id="SignalP"/>
    </source>
</evidence>
<comment type="similarity">
    <text evidence="2 22 23">Belongs to the peptidase M2 family.</text>
</comment>
<dbReference type="Gene3D" id="1.10.1370.30">
    <property type="match status" value="3"/>
</dbReference>
<sequence length="2506" mass="288087">MNFARLLALGVYLIAVCSGAPSDSSDDEKQAKLWLVEYNKRASEIYYRDSVAAWNWNTNITDYNQNVSVHVSLESSKFTQMAAENASKYHWEDFNDEDVKRQFNMVTDLETSALDKSKLERLTPFSKRLVLLKILCLNNVQAELQKIYSSGEVCNIPGHGCLQMEPGLTALMAKSRNYDELVAGWKGWRNATGKQMKDLYAEFVELRNEGAKISGRYNDTADSWISSYESDTFETDLVELLVQLQPLYNELHTYVRSKLQEVYRDHKFPATGHIPAHLLGNMWSQTWDNILDIVQPFKNKTSVDVTSTLKEQNYTVHRMFKTAEDFFVSLGLKSMPETFWNNSMFERPSDRKVVCHASAWDFSNGKDFRVKMCPDITMKELVVIHHELGHIVYYMQYSHQPIGYRGGANPGFHEAVGDVMALSVATPKHLNKIGLLDKVENDKENVINFLMSQALSKIAFLPFGYLMDQWRWSVFRGETPKDKYNTKWWDLRCKFQGISPPVERTEEDFDPGAKYHIPGNTPYIRYFVSYVIQFQFHKALCEAAGHKGALHECDIYNSTAAGKLLGDMLKMGQSKPWPEAMKAITKQSKMDVSAILEYFAPLIEWLKEQNKGQRSGWTDSCPNPVSGKLTDEESAWLYVNQYNTMVQDVNAKQGEIDWSYATNITDYNQEVSVNYSVTVANFEKEAYRNASMYDWKNFKNETLKRLFTKITDIGTSALEDKEKLHDLSNVVANMESIYSKANVCLSDGNCHQIEPGLTRLLTSSGNTSKHYHLLSEAWQKWRDNTGKKMKADYQKMVEISNEAINALGNMWAQQWNNIYDTLIPFEGKAGIDVTPVLKQQNKTALDLFKIAEEFFVSLGLKKMPETFWNKSMITKPTDGREVVCHASAWDFYNQKDFSALFIQSENFKADMNFLMSMALDKIAFLPFGYLIDQWRWSVFSGETTPDDYNDKWWDLRCKFQGISPPVKRGKDDFDPGAKYHIPANVPYIRYFVSFVIQFQFHEALCKAAGHKGPLYQCDIYQSKEAGKLLGDMLRLGSSKPWQEAMEQITGQRSMSAKSLMKYFEPLTKWLTEQNADGDDIGWGEECPDPVSVETDVNKAKKWLENYNTKAQIEENKATIADWNYAANITDVNQQKQLEAKDVFAQFQQEMAKGASEFDWKTFPADMERQFSKISDIGTSALSDKSKLREMNKAQSDIEGIYGKGTVCMSEDKCLSLEPDLLELIATSRNYTELLTAWKGWRDNTGKKMKSDYARFVQLRYEDTGDYWRSWYESPTFQEDLKDLLEELRPLYEQLHGYVRGRLMEQYGAEHFSESGHIPAHLLGNMWAQEWNNIYDIVMPYKGKVSVDITPQLRAQNYTVERMFRTAEEFFKSLNLTAMPDLFWKNSVLKKPKDREIVCHASAWDFYDQKDFRIKMCTDITMEHLVTIHHEMGHIQYYLQYKDLPVVYRDGANPGFHEGIGDVMALSVATPKHLKTIGLLDKEEKDHEAEINFLLKVSLEKIAFLPFGYLIDQWRWSVFSGETTPDEYNQKWWDLKCQYQGIAPPIARSEEDFDPGAKYHIPANTPYIRYFVSFVVQFQFHKSLCEAAGHTGPLHTCDIYRSHAAGKKLGDMLKMGSSKPWSEAMEVLTGQSKMNASALIDYFKPLTDWLKTENSNKGYKVGWDTACPVSSVSNQMTLELDQAKKWLTEYNTAAEHALYVQTEAEWAYTSNITDENQEKQIEARLVLAKFNKEAAHNASMFKWQTFNDESVKRQFGSIADIGTDGLSDEKKLKQLNSLQSDMEGIYGKGRVCLTEQNCLPLEPDLYEMMATSRDYDELLKIWKGWRDTTGRQMKDKYAQFVELSNEGIKELGFYNDTGEFWRSWYESSTFQHDLQHLLDQLKPLYEQLHTYVRRKLKDKYGSDRFPASGHIPAHLLGNMWAQEWQNLYDIMIPYKGKSNVDVTSQMQAQNYTALRMFQTAEEFFTSLGLKPMPQEFWNKSIIEKPADREIVCHASAWDFYNRKDFRIKMCTAVNMEDLITIHHEMGHIQYFLQYKDKPVTFRDGANPDKPSEMEQILVSNHDNIVLGHIQYFLQYKDKPVTFRDGANPGFHEAVGDVLALSVATPKHLQKINLLDTVENDKESDINFLMKMALEKIAFLPFGYLMDQWRWSVFSGETTPDEYNQKWWDLRCKYQGISPPVERTAEDFDPGAKYHIPGNTPYIRYFISFVVQFQFQKALCDTAGHSGPLHTCDIYRSKEAGDKLGSKEAGLGKCDTAGLKKLEINWVGTSAGHSGPLHTCDIYRSKEAGDKLGSKEAGDKLGLKKLEEYKHGTCDTTAGCILHTCDIYRSKEAGDKLGTCDTAGYILHTCDIYRSKEAGDKLGAMLRLGSSKPWPEAMMAITGQPNMDATPIIDYFTPLIDWLKEQNKGDNPGWSETCSITKLSPSIGKEAEGWLAQYEKQATVAYNKAYNAEWAYTSNITDQTKAAYTRSQVELAHFEKQMYNKASQYDWQSFTIQHRRDYLKPLQT</sequence>
<protein>
    <recommendedName>
        <fullName evidence="13 23">Angiotensin-converting enzyme</fullName>
        <ecNumber evidence="23">3.4.-.-</ecNumber>
    </recommendedName>
</protein>
<dbReference type="FunFam" id="1.10.1370.30:FF:000004">
    <property type="entry name" value="Angiotensin-converting enzyme"/>
    <property type="match status" value="2"/>
</dbReference>
<evidence type="ECO:0000256" key="12">
    <source>
        <dbReference type="ARBA" id="ARBA00036868"/>
    </source>
</evidence>
<evidence type="ECO:0000256" key="10">
    <source>
        <dbReference type="ARBA" id="ARBA00023157"/>
    </source>
</evidence>
<feature type="active site" description="Proton donor 2" evidence="16">
    <location>
        <position position="2193"/>
    </location>
</feature>
<feature type="glycosylation site" description="N-linked (GlcNAc...) asparagine" evidence="15">
    <location>
        <position position="1127"/>
    </location>
</feature>
<dbReference type="Pfam" id="PF01401">
    <property type="entry name" value="Peptidase_M2"/>
    <property type="match status" value="9"/>
</dbReference>
<evidence type="ECO:0000256" key="11">
    <source>
        <dbReference type="ARBA" id="ARBA00023180"/>
    </source>
</evidence>
<comment type="caution">
    <text evidence="22">Lacks conserved residue(s) required for the propagation of feature annotation.</text>
</comment>
<evidence type="ECO:0000256" key="13">
    <source>
        <dbReference type="ARBA" id="ARBA00039858"/>
    </source>
</evidence>
<dbReference type="GO" id="GO:0006508">
    <property type="term" value="P:proteolysis"/>
    <property type="evidence" value="ECO:0007669"/>
    <property type="project" value="UniProtKB-KW"/>
</dbReference>
<evidence type="ECO:0000256" key="16">
    <source>
        <dbReference type="PIRSR" id="PIRSR601548-11"/>
    </source>
</evidence>
<feature type="binding site" evidence="21">
    <location>
        <position position="1457"/>
    </location>
    <ligand>
        <name>Zn(2+)</name>
        <dbReference type="ChEBI" id="CHEBI:29105"/>
        <label>2</label>
        <note>catalytic</note>
    </ligand>
</feature>
<comment type="caution">
    <text evidence="25">The sequence shown here is derived from an EMBL/GenBank/DDBJ whole genome shotgun (WGS) entry which is preliminary data.</text>
</comment>
<feature type="disulfide bond" evidence="19">
    <location>
        <begin position="1207"/>
        <end position="1213"/>
    </location>
</feature>
<dbReference type="CDD" id="cd06461">
    <property type="entry name" value="M2_ACE"/>
    <property type="match status" value="4"/>
</dbReference>
<evidence type="ECO:0000256" key="5">
    <source>
        <dbReference type="ARBA" id="ARBA00022723"/>
    </source>
</evidence>
<feature type="active site" description="Proton acceptor 1" evidence="14">
    <location>
        <position position="1430"/>
    </location>
</feature>
<dbReference type="PANTHER" id="PTHR10514:SF27">
    <property type="entry name" value="ANGIOTENSIN-CONVERTING ENZYME"/>
    <property type="match status" value="1"/>
</dbReference>
<keyword evidence="9 23" id="KW-0482">Metalloprotease</keyword>
<keyword evidence="6 24" id="KW-0732">Signal</keyword>
<dbReference type="GO" id="GO:0008237">
    <property type="term" value="F:metallopeptidase activity"/>
    <property type="evidence" value="ECO:0007669"/>
    <property type="project" value="UniProtKB-KW"/>
</dbReference>
<feature type="active site" description="Proton acceptor 2" evidence="16">
    <location>
        <position position="2023"/>
    </location>
</feature>
<dbReference type="EC" id="3.4.-.-" evidence="23"/>
<feature type="disulfide bond" evidence="22">
    <location>
        <begin position="1991"/>
        <end position="2009"/>
    </location>
</feature>
<reference evidence="25" key="1">
    <citation type="submission" date="2021-03" db="EMBL/GenBank/DDBJ databases">
        <authorList>
            <person name="Bekaert M."/>
        </authorList>
    </citation>
    <scope>NUCLEOTIDE SEQUENCE</scope>
</reference>
<keyword evidence="10 19" id="KW-1015">Disulfide bond</keyword>
<dbReference type="SUPFAM" id="SSF55486">
    <property type="entry name" value="Metalloproteases ('zincins'), catalytic domain"/>
    <property type="match status" value="7"/>
</dbReference>
<keyword evidence="5 18" id="KW-0479">Metal-binding</keyword>
<evidence type="ECO:0000256" key="20">
    <source>
        <dbReference type="PIRSR" id="PIRSR601548-6"/>
    </source>
</evidence>
<name>A0A8S3TLU2_MYTED</name>
<evidence type="ECO:0000256" key="4">
    <source>
        <dbReference type="ARBA" id="ARBA00022670"/>
    </source>
</evidence>
<evidence type="ECO:0000256" key="7">
    <source>
        <dbReference type="ARBA" id="ARBA00022801"/>
    </source>
</evidence>
<keyword evidence="26" id="KW-1185">Reference proteome</keyword>
<feature type="binding site" evidence="18">
    <location>
        <position position="1457"/>
    </location>
    <ligand>
        <name>Zn(2+)</name>
        <dbReference type="ChEBI" id="CHEBI:29105"/>
        <label>1</label>
        <note>catalytic</note>
    </ligand>
</feature>
<dbReference type="GO" id="GO:0008241">
    <property type="term" value="F:peptidyl-dipeptidase activity"/>
    <property type="evidence" value="ECO:0007669"/>
    <property type="project" value="UniProtKB-EC"/>
</dbReference>